<feature type="region of interest" description="Disordered" evidence="4">
    <location>
        <begin position="833"/>
        <end position="863"/>
    </location>
</feature>
<evidence type="ECO:0000259" key="5">
    <source>
        <dbReference type="PROSITE" id="PS50089"/>
    </source>
</evidence>
<evidence type="ECO:0000313" key="7">
    <source>
        <dbReference type="Proteomes" id="UP001163046"/>
    </source>
</evidence>
<comment type="caution">
    <text evidence="6">The sequence shown here is derived from an EMBL/GenBank/DDBJ whole genome shotgun (WGS) entry which is preliminary data.</text>
</comment>
<keyword evidence="1 3" id="KW-0479">Metal-binding</keyword>
<evidence type="ECO:0000256" key="1">
    <source>
        <dbReference type="ARBA" id="ARBA00022771"/>
    </source>
</evidence>
<keyword evidence="1 3" id="KW-0863">Zinc-finger</keyword>
<evidence type="ECO:0000256" key="2">
    <source>
        <dbReference type="ARBA" id="ARBA00022833"/>
    </source>
</evidence>
<dbReference type="AlphaFoldDB" id="A0A9W9Z3Z4"/>
<feature type="compositionally biased region" description="Polar residues" evidence="4">
    <location>
        <begin position="837"/>
        <end position="847"/>
    </location>
</feature>
<reference evidence="6" key="1">
    <citation type="submission" date="2023-01" db="EMBL/GenBank/DDBJ databases">
        <title>Genome assembly of the deep-sea coral Lophelia pertusa.</title>
        <authorList>
            <person name="Herrera S."/>
            <person name="Cordes E."/>
        </authorList>
    </citation>
    <scope>NUCLEOTIDE SEQUENCE</scope>
    <source>
        <strain evidence="6">USNM1676648</strain>
        <tissue evidence="6">Polyp</tissue>
    </source>
</reference>
<name>A0A9W9Z3Z4_9CNID</name>
<feature type="compositionally biased region" description="Low complexity" evidence="4">
    <location>
        <begin position="655"/>
        <end position="674"/>
    </location>
</feature>
<dbReference type="SUPFAM" id="SSF57850">
    <property type="entry name" value="RING/U-box"/>
    <property type="match status" value="1"/>
</dbReference>
<accession>A0A9W9Z3Z4</accession>
<feature type="region of interest" description="Disordered" evidence="4">
    <location>
        <begin position="896"/>
        <end position="915"/>
    </location>
</feature>
<feature type="domain" description="RING-type" evidence="5">
    <location>
        <begin position="713"/>
        <end position="747"/>
    </location>
</feature>
<feature type="region of interest" description="Disordered" evidence="4">
    <location>
        <begin position="766"/>
        <end position="794"/>
    </location>
</feature>
<feature type="compositionally biased region" description="Basic residues" evidence="4">
    <location>
        <begin position="853"/>
        <end position="863"/>
    </location>
</feature>
<proteinExistence type="predicted"/>
<dbReference type="InterPro" id="IPR001841">
    <property type="entry name" value="Znf_RING"/>
</dbReference>
<evidence type="ECO:0000256" key="3">
    <source>
        <dbReference type="PROSITE-ProRule" id="PRU00175"/>
    </source>
</evidence>
<dbReference type="EMBL" id="MU826834">
    <property type="protein sequence ID" value="KAJ7372834.1"/>
    <property type="molecule type" value="Genomic_DNA"/>
</dbReference>
<feature type="compositionally biased region" description="Polar residues" evidence="4">
    <location>
        <begin position="906"/>
        <end position="915"/>
    </location>
</feature>
<evidence type="ECO:0000313" key="6">
    <source>
        <dbReference type="EMBL" id="KAJ7372834.1"/>
    </source>
</evidence>
<evidence type="ECO:0000256" key="4">
    <source>
        <dbReference type="SAM" id="MobiDB-lite"/>
    </source>
</evidence>
<feature type="region of interest" description="Disordered" evidence="4">
    <location>
        <begin position="655"/>
        <end position="680"/>
    </location>
</feature>
<keyword evidence="7" id="KW-1185">Reference proteome</keyword>
<protein>
    <recommendedName>
        <fullName evidence="5">RING-type domain-containing protein</fullName>
    </recommendedName>
</protein>
<sequence>MQAPTRVTWRVVLEYYQLLPEIFAKDAEGRYKNTDAVERHSIALVLFQFVDMNRNDLGRLPKKQRWSFSEKTADSDSARETVVLPKEKFLEMEENLKILSERCDMKQELTMVKNKIYSEFVMNKESYNEYEPGRFREFCISAGAKTLFDTILSAVTTSRHSTDRINLNQKRVVSIIYNMCYCMSQTCNPLQIDHALYLRSSQINQQGLETEHIMGHSCARRTVNNVVNTLSQKHGQSFEDFINEATRHKWLLVLIIDDYTSIHTKRRPQEERVSEAKTMCTIAVKAFKQIQAVPVAQANFIHDLNGIDIELCQGIITSPSCMHNISTTYASTMPDWLTQAFFNPELQRQRLNAHQYCESDTVRTMRKMDDLHLADFVELRLKSKSDFDAAYDVVFSTDSHVNDSLPVNLTSQPSILSIVPTIGPLHISLNSREHIVSSFHPFFKSVYEKLFPRSKFADTPKPWRVSLILEIVYGGWTLIRQTVLTKFAKFKDLEYGTLLNLLDNYIPLVLSIYSISFKLNNFSEYFSAMIRIWIMFTCLQRRHYNKAPLVWINMCSHWRKYAPQLYELLCKYITIFDEYPVENTHSILRAQTKSSDTADQLRKKAKSIFQSKDKQSNFRSFFTAPKQFSFSHNQLQFLKVRCAQLLSSMLKKISQSPGQSSFSSRNRSSKSAPSHVTLPTMCSNNPMKTSVLPLGYHGEFKPDQTRKCDLPECQISSKDEDWTLLDGCFHSFHIACLNKSTSCPLCREFLQQKVKDLSEIAQQAILNPASDRPDSYNDNSETTTSSPSTDDMGNEHVEVRGMEREEFENVIGKLNDEISNLNPPPQPHVISDAHHGLTSNTRTSTSKAPPHCTKCHHPVRGHKRSHSNSHITCNFCPNSICVSSSSECTCVWHRTNRSQSRSRQQTPQPATETQRIPVTVNQHLDVTEWLLPSYICQSTIGGGQTGSNACTVIALLTGLNFLQSTLSIPNQNLIFKGNHIYSSFNLPPNQPNLDVKEVLQKKEASFQNIEMVADMGFFSSQDLEDYIVQYHRHNQTFAAVLIMPPDKSMVLCFNQATMCLFESHSHDLRGAIISTSSSGNVRNFVQYLESMVTRDWQTQLQGANLAILGLK</sequence>
<dbReference type="GO" id="GO:0008270">
    <property type="term" value="F:zinc ion binding"/>
    <property type="evidence" value="ECO:0007669"/>
    <property type="project" value="UniProtKB-KW"/>
</dbReference>
<gene>
    <name evidence="6" type="ORF">OS493_016757</name>
</gene>
<dbReference type="Proteomes" id="UP001163046">
    <property type="component" value="Unassembled WGS sequence"/>
</dbReference>
<keyword evidence="2" id="KW-0862">Zinc</keyword>
<organism evidence="6 7">
    <name type="scientific">Desmophyllum pertusum</name>
    <dbReference type="NCBI Taxonomy" id="174260"/>
    <lineage>
        <taxon>Eukaryota</taxon>
        <taxon>Metazoa</taxon>
        <taxon>Cnidaria</taxon>
        <taxon>Anthozoa</taxon>
        <taxon>Hexacorallia</taxon>
        <taxon>Scleractinia</taxon>
        <taxon>Caryophylliina</taxon>
        <taxon>Caryophylliidae</taxon>
        <taxon>Desmophyllum</taxon>
    </lineage>
</organism>
<feature type="compositionally biased region" description="Low complexity" evidence="4">
    <location>
        <begin position="780"/>
        <end position="789"/>
    </location>
</feature>
<dbReference type="OrthoDB" id="5972937at2759"/>
<dbReference type="PROSITE" id="PS50089">
    <property type="entry name" value="ZF_RING_2"/>
    <property type="match status" value="1"/>
</dbReference>